<accession>A0A1Y1Z3V7</accession>
<evidence type="ECO:0008006" key="3">
    <source>
        <dbReference type="Google" id="ProtNLM"/>
    </source>
</evidence>
<evidence type="ECO:0000313" key="1">
    <source>
        <dbReference type="EMBL" id="ORY04961.1"/>
    </source>
</evidence>
<dbReference type="EMBL" id="MCFA01000130">
    <property type="protein sequence ID" value="ORY04961.1"/>
    <property type="molecule type" value="Genomic_DNA"/>
</dbReference>
<organism evidence="1 2">
    <name type="scientific">Clohesyomyces aquaticus</name>
    <dbReference type="NCBI Taxonomy" id="1231657"/>
    <lineage>
        <taxon>Eukaryota</taxon>
        <taxon>Fungi</taxon>
        <taxon>Dikarya</taxon>
        <taxon>Ascomycota</taxon>
        <taxon>Pezizomycotina</taxon>
        <taxon>Dothideomycetes</taxon>
        <taxon>Pleosporomycetidae</taxon>
        <taxon>Pleosporales</taxon>
        <taxon>Lindgomycetaceae</taxon>
        <taxon>Clohesyomyces</taxon>
    </lineage>
</organism>
<dbReference type="InterPro" id="IPR038883">
    <property type="entry name" value="AN11006-like"/>
</dbReference>
<sequence length="209" mass="23694">MDQTSDPALGRISSPPSDSLARLPNEVRNRIYDFLLNFDTDEGYPYIDVRGGRKPPNSLAIFRVNRMYHAKTSSYFYSENFFELGPPIFGYTLHDRAELRLRAPLLPPISDIYVRFLRNIEIVIPAEKSNIFNLAEHVGLISVLTRTGGQFLTVIINFSASPYPGRQFLHANHTIIQSLHALIKSCVVKVLFIDLNKRLWFTKGVGAAL</sequence>
<dbReference type="PANTHER" id="PTHR42085:SF2">
    <property type="entry name" value="F-BOX DOMAIN-CONTAINING PROTEIN"/>
    <property type="match status" value="1"/>
</dbReference>
<gene>
    <name evidence="1" type="ORF">BCR34DRAFT_604676</name>
</gene>
<dbReference type="OrthoDB" id="62952at2759"/>
<dbReference type="AlphaFoldDB" id="A0A1Y1Z3V7"/>
<keyword evidence="2" id="KW-1185">Reference proteome</keyword>
<comment type="caution">
    <text evidence="1">The sequence shown here is derived from an EMBL/GenBank/DDBJ whole genome shotgun (WGS) entry which is preliminary data.</text>
</comment>
<protein>
    <recommendedName>
        <fullName evidence="3">F-box domain-containing protein</fullName>
    </recommendedName>
</protein>
<proteinExistence type="predicted"/>
<dbReference type="PANTHER" id="PTHR42085">
    <property type="entry name" value="F-BOX DOMAIN-CONTAINING PROTEIN"/>
    <property type="match status" value="1"/>
</dbReference>
<dbReference type="Proteomes" id="UP000193144">
    <property type="component" value="Unassembled WGS sequence"/>
</dbReference>
<name>A0A1Y1Z3V7_9PLEO</name>
<evidence type="ECO:0000313" key="2">
    <source>
        <dbReference type="Proteomes" id="UP000193144"/>
    </source>
</evidence>
<reference evidence="1 2" key="1">
    <citation type="submission" date="2016-07" db="EMBL/GenBank/DDBJ databases">
        <title>Pervasive Adenine N6-methylation of Active Genes in Fungi.</title>
        <authorList>
            <consortium name="DOE Joint Genome Institute"/>
            <person name="Mondo S.J."/>
            <person name="Dannebaum R.O."/>
            <person name="Kuo R.C."/>
            <person name="Labutti K."/>
            <person name="Haridas S."/>
            <person name="Kuo A."/>
            <person name="Salamov A."/>
            <person name="Ahrendt S.R."/>
            <person name="Lipzen A."/>
            <person name="Sullivan W."/>
            <person name="Andreopoulos W.B."/>
            <person name="Clum A."/>
            <person name="Lindquist E."/>
            <person name="Daum C."/>
            <person name="Ramamoorthy G.K."/>
            <person name="Gryganskyi A."/>
            <person name="Culley D."/>
            <person name="Magnuson J.K."/>
            <person name="James T.Y."/>
            <person name="O'Malley M.A."/>
            <person name="Stajich J.E."/>
            <person name="Spatafora J.W."/>
            <person name="Visel A."/>
            <person name="Grigoriev I.V."/>
        </authorList>
    </citation>
    <scope>NUCLEOTIDE SEQUENCE [LARGE SCALE GENOMIC DNA]</scope>
    <source>
        <strain evidence="1 2">CBS 115471</strain>
    </source>
</reference>